<comment type="caution">
    <text evidence="1">The sequence shown here is derived from an EMBL/GenBank/DDBJ whole genome shotgun (WGS) entry which is preliminary data.</text>
</comment>
<dbReference type="RefSeq" id="WP_132114516.1">
    <property type="nucleotide sequence ID" value="NZ_SMJU01000002.1"/>
</dbReference>
<sequence>MSKFDDLIATYLDQAQKIGVSVDSELLTKVTKGLGPSIYNADSAKVSCGDQSELDRLKANFLIKKLGLADSAELDAAIQSVCETFGSSNRNKYRALFYYLLVVKLGQESAYA</sequence>
<accession>A0A4R4KIH2</accession>
<keyword evidence="2" id="KW-1185">Reference proteome</keyword>
<name>A0A4R4KIH2_9BACT</name>
<dbReference type="AlphaFoldDB" id="A0A4R4KIH2"/>
<gene>
    <name evidence="1" type="ORF">EZE20_03410</name>
</gene>
<dbReference type="EMBL" id="SMJU01000002">
    <property type="protein sequence ID" value="TDB67987.1"/>
    <property type="molecule type" value="Genomic_DNA"/>
</dbReference>
<evidence type="ECO:0000313" key="2">
    <source>
        <dbReference type="Proteomes" id="UP000295706"/>
    </source>
</evidence>
<dbReference type="InterPro" id="IPR021274">
    <property type="entry name" value="DUF2853"/>
</dbReference>
<protein>
    <submittedName>
        <fullName evidence="1">DUF2853 family protein</fullName>
    </submittedName>
</protein>
<dbReference type="Pfam" id="PF11015">
    <property type="entry name" value="DUF2853"/>
    <property type="match status" value="1"/>
</dbReference>
<dbReference type="OrthoDB" id="9812542at2"/>
<reference evidence="1 2" key="1">
    <citation type="submission" date="2019-02" db="EMBL/GenBank/DDBJ databases">
        <title>Arundinibacter roseus gen. nov., sp. nov., a new member of the family Cytophagaceae.</title>
        <authorList>
            <person name="Szuroczki S."/>
            <person name="Khayer B."/>
            <person name="Sproer C."/>
            <person name="Toumi M."/>
            <person name="Szabo A."/>
            <person name="Felfoldi T."/>
            <person name="Schumann P."/>
            <person name="Toth E."/>
        </authorList>
    </citation>
    <scope>NUCLEOTIDE SEQUENCE [LARGE SCALE GENOMIC DNA]</scope>
    <source>
        <strain evidence="1 2">DMA-k-7a</strain>
    </source>
</reference>
<dbReference type="Gene3D" id="1.10.238.120">
    <property type="entry name" value="Jann4075-like"/>
    <property type="match status" value="1"/>
</dbReference>
<dbReference type="Proteomes" id="UP000295706">
    <property type="component" value="Unassembled WGS sequence"/>
</dbReference>
<proteinExistence type="predicted"/>
<dbReference type="InterPro" id="IPR023154">
    <property type="entry name" value="Jann4075-like_sf"/>
</dbReference>
<organism evidence="1 2">
    <name type="scientific">Arundinibacter roseus</name>
    <dbReference type="NCBI Taxonomy" id="2070510"/>
    <lineage>
        <taxon>Bacteria</taxon>
        <taxon>Pseudomonadati</taxon>
        <taxon>Bacteroidota</taxon>
        <taxon>Cytophagia</taxon>
        <taxon>Cytophagales</taxon>
        <taxon>Spirosomataceae</taxon>
        <taxon>Arundinibacter</taxon>
    </lineage>
</organism>
<dbReference type="SUPFAM" id="SSF158587">
    <property type="entry name" value="Jann4075-like"/>
    <property type="match status" value="1"/>
</dbReference>
<evidence type="ECO:0000313" key="1">
    <source>
        <dbReference type="EMBL" id="TDB67987.1"/>
    </source>
</evidence>